<evidence type="ECO:0000313" key="4">
    <source>
        <dbReference type="Proteomes" id="UP001155241"/>
    </source>
</evidence>
<dbReference type="AlphaFoldDB" id="A0A9X2FE13"/>
<feature type="transmembrane region" description="Helical" evidence="2">
    <location>
        <begin position="145"/>
        <end position="168"/>
    </location>
</feature>
<keyword evidence="2" id="KW-0472">Membrane</keyword>
<protein>
    <submittedName>
        <fullName evidence="3">Uncharacterized protein</fullName>
    </submittedName>
</protein>
<gene>
    <name evidence="3" type="ORF">NG895_01040</name>
</gene>
<feature type="transmembrane region" description="Helical" evidence="2">
    <location>
        <begin position="34"/>
        <end position="55"/>
    </location>
</feature>
<name>A0A9X2FE13_9BACT</name>
<dbReference type="RefSeq" id="WP_252850583.1">
    <property type="nucleotide sequence ID" value="NZ_JAMXLR010000004.1"/>
</dbReference>
<proteinExistence type="predicted"/>
<dbReference type="EMBL" id="JAMXLR010000004">
    <property type="protein sequence ID" value="MCO6042481.1"/>
    <property type="molecule type" value="Genomic_DNA"/>
</dbReference>
<keyword evidence="2" id="KW-1133">Transmembrane helix</keyword>
<evidence type="ECO:0000256" key="2">
    <source>
        <dbReference type="SAM" id="Phobius"/>
    </source>
</evidence>
<feature type="transmembrane region" description="Helical" evidence="2">
    <location>
        <begin position="249"/>
        <end position="269"/>
    </location>
</feature>
<accession>A0A9X2FE13</accession>
<organism evidence="3 4">
    <name type="scientific">Aeoliella straminimaris</name>
    <dbReference type="NCBI Taxonomy" id="2954799"/>
    <lineage>
        <taxon>Bacteria</taxon>
        <taxon>Pseudomonadati</taxon>
        <taxon>Planctomycetota</taxon>
        <taxon>Planctomycetia</taxon>
        <taxon>Pirellulales</taxon>
        <taxon>Lacipirellulaceae</taxon>
        <taxon>Aeoliella</taxon>
    </lineage>
</organism>
<evidence type="ECO:0000256" key="1">
    <source>
        <dbReference type="SAM" id="MobiDB-lite"/>
    </source>
</evidence>
<reference evidence="3" key="1">
    <citation type="submission" date="2022-06" db="EMBL/GenBank/DDBJ databases">
        <title>Aeoliella straminimaris, a novel planctomycete from sediments.</title>
        <authorList>
            <person name="Vitorino I.R."/>
            <person name="Lage O.M."/>
        </authorList>
    </citation>
    <scope>NUCLEOTIDE SEQUENCE</scope>
    <source>
        <strain evidence="3">ICT_H6.2</strain>
    </source>
</reference>
<feature type="region of interest" description="Disordered" evidence="1">
    <location>
        <begin position="189"/>
        <end position="228"/>
    </location>
</feature>
<feature type="transmembrane region" description="Helical" evidence="2">
    <location>
        <begin position="116"/>
        <end position="139"/>
    </location>
</feature>
<feature type="transmembrane region" description="Helical" evidence="2">
    <location>
        <begin position="84"/>
        <end position="104"/>
    </location>
</feature>
<dbReference type="Proteomes" id="UP001155241">
    <property type="component" value="Unassembled WGS sequence"/>
</dbReference>
<comment type="caution">
    <text evidence="3">The sequence shown here is derived from an EMBL/GenBank/DDBJ whole genome shotgun (WGS) entry which is preliminary data.</text>
</comment>
<evidence type="ECO:0000313" key="3">
    <source>
        <dbReference type="EMBL" id="MCO6042481.1"/>
    </source>
</evidence>
<sequence length="306" mass="33345">MREWLLQLDGLLRGEATSEEKLGEGLLGVSARGLAVIVLILAMIYGLCMGCFSLLKEIPPDLAGTIGTSDRVAQLLASMIKVPALFFLTLLVTFPSLYVFNALVGSRLRLLNLLRLLIASLAVNVAVLSSLGLIVAFFSLSTSSYPFIVLLNVAVFSVSGVLGLMFLLQTLHRMTAYYAKAEEVEDAAAVPEESVQPAPEVVLQPDTGGDQPHYSEESQESMPPPKERPAWPAALDMPKGQVFACHTRMVFRCWLVLFSVVGAQMGWVLRPFIGSPYMEFTLFRERESNFFAAVLGALWQLLSGGG</sequence>
<keyword evidence="4" id="KW-1185">Reference proteome</keyword>
<keyword evidence="2" id="KW-0812">Transmembrane</keyword>